<dbReference type="AlphaFoldDB" id="A0A6C2UPF4"/>
<dbReference type="InterPro" id="IPR002716">
    <property type="entry name" value="PIN_dom"/>
</dbReference>
<accession>A0A6C2UPF4</accession>
<dbReference type="EMBL" id="CAAHFH010000002">
    <property type="protein sequence ID" value="VGO21197.1"/>
    <property type="molecule type" value="Genomic_DNA"/>
</dbReference>
<dbReference type="RefSeq" id="WP_136062681.1">
    <property type="nucleotide sequence ID" value="NZ_CAAHFH010000002.1"/>
</dbReference>
<dbReference type="Pfam" id="PF13470">
    <property type="entry name" value="PIN_3"/>
    <property type="match status" value="1"/>
</dbReference>
<evidence type="ECO:0000259" key="1">
    <source>
        <dbReference type="Pfam" id="PF13470"/>
    </source>
</evidence>
<evidence type="ECO:0000313" key="2">
    <source>
        <dbReference type="EMBL" id="VGO21197.1"/>
    </source>
</evidence>
<dbReference type="Gene3D" id="3.40.50.1010">
    <property type="entry name" value="5'-nuclease"/>
    <property type="match status" value="1"/>
</dbReference>
<dbReference type="Proteomes" id="UP000346198">
    <property type="component" value="Unassembled WGS sequence"/>
</dbReference>
<organism evidence="2 3">
    <name type="scientific">Pontiella sulfatireligans</name>
    <dbReference type="NCBI Taxonomy" id="2750658"/>
    <lineage>
        <taxon>Bacteria</taxon>
        <taxon>Pseudomonadati</taxon>
        <taxon>Kiritimatiellota</taxon>
        <taxon>Kiritimatiellia</taxon>
        <taxon>Kiritimatiellales</taxon>
        <taxon>Pontiellaceae</taxon>
        <taxon>Pontiella</taxon>
    </lineage>
</organism>
<evidence type="ECO:0000313" key="3">
    <source>
        <dbReference type="Proteomes" id="UP000346198"/>
    </source>
</evidence>
<sequence>MRKLRVFVDTCVFGGCFDEEFEHHSKRFFEEVRDGRFEIVVSETVLAELKGAPERVKELVVELMDCMEIVAPSIEIEALRDAYIEAEVVGTSSLDDAEHIAVASAVQADIVVSWNFKHIVHFDKIRGYNAINMLKGYQAIDIRSPSEVIDYEK</sequence>
<dbReference type="SUPFAM" id="SSF88723">
    <property type="entry name" value="PIN domain-like"/>
    <property type="match status" value="1"/>
</dbReference>
<dbReference type="InterPro" id="IPR029060">
    <property type="entry name" value="PIN-like_dom_sf"/>
</dbReference>
<gene>
    <name evidence="2" type="ORF">SCARR_03268</name>
</gene>
<protein>
    <recommendedName>
        <fullName evidence="1">PIN domain-containing protein</fullName>
    </recommendedName>
</protein>
<keyword evidence="3" id="KW-1185">Reference proteome</keyword>
<reference evidence="2 3" key="1">
    <citation type="submission" date="2019-04" db="EMBL/GenBank/DDBJ databases">
        <authorList>
            <person name="Van Vliet M D."/>
        </authorList>
    </citation>
    <scope>NUCLEOTIDE SEQUENCE [LARGE SCALE GENOMIC DNA]</scope>
    <source>
        <strain evidence="2 3">F21</strain>
    </source>
</reference>
<feature type="domain" description="PIN" evidence="1">
    <location>
        <begin position="5"/>
        <end position="117"/>
    </location>
</feature>
<name>A0A6C2UPF4_9BACT</name>
<proteinExistence type="predicted"/>